<comment type="caution">
    <text evidence="2">The sequence shown here is derived from an EMBL/GenBank/DDBJ whole genome shotgun (WGS) entry which is preliminary data.</text>
</comment>
<feature type="transmembrane region" description="Helical" evidence="1">
    <location>
        <begin position="50"/>
        <end position="75"/>
    </location>
</feature>
<keyword evidence="1" id="KW-0472">Membrane</keyword>
<evidence type="ECO:0000313" key="3">
    <source>
        <dbReference type="Proteomes" id="UP000647172"/>
    </source>
</evidence>
<sequence length="77" mass="8116">MSPGDRVPPSQPWTGLPQTAHSALTPVGEIEQAAKIAEGLRRPREGWRRVVFRIGVLILMLGATAALVAGILGAAHP</sequence>
<dbReference type="EMBL" id="BOMQ01000028">
    <property type="protein sequence ID" value="GIE48974.1"/>
    <property type="molecule type" value="Genomic_DNA"/>
</dbReference>
<protein>
    <submittedName>
        <fullName evidence="2">Uncharacterized protein</fullName>
    </submittedName>
</protein>
<evidence type="ECO:0000256" key="1">
    <source>
        <dbReference type="SAM" id="Phobius"/>
    </source>
</evidence>
<name>A0A919JDG3_9ACTN</name>
<keyword evidence="3" id="KW-1185">Reference proteome</keyword>
<accession>A0A919JDG3</accession>
<organism evidence="2 3">
    <name type="scientific">Actinoplanes nipponensis</name>
    <dbReference type="NCBI Taxonomy" id="135950"/>
    <lineage>
        <taxon>Bacteria</taxon>
        <taxon>Bacillati</taxon>
        <taxon>Actinomycetota</taxon>
        <taxon>Actinomycetes</taxon>
        <taxon>Micromonosporales</taxon>
        <taxon>Micromonosporaceae</taxon>
        <taxon>Actinoplanes</taxon>
    </lineage>
</organism>
<reference evidence="2" key="1">
    <citation type="submission" date="2021-01" db="EMBL/GenBank/DDBJ databases">
        <title>Whole genome shotgun sequence of Actinoplanes nipponensis NBRC 14063.</title>
        <authorList>
            <person name="Komaki H."/>
            <person name="Tamura T."/>
        </authorList>
    </citation>
    <scope>NUCLEOTIDE SEQUENCE</scope>
    <source>
        <strain evidence="2">NBRC 14063</strain>
    </source>
</reference>
<keyword evidence="1" id="KW-1133">Transmembrane helix</keyword>
<dbReference type="Proteomes" id="UP000647172">
    <property type="component" value="Unassembled WGS sequence"/>
</dbReference>
<evidence type="ECO:0000313" key="2">
    <source>
        <dbReference type="EMBL" id="GIE48974.1"/>
    </source>
</evidence>
<dbReference type="RefSeq" id="WP_203768080.1">
    <property type="nucleotide sequence ID" value="NZ_BAAAYJ010000058.1"/>
</dbReference>
<keyword evidence="1" id="KW-0812">Transmembrane</keyword>
<dbReference type="AlphaFoldDB" id="A0A919JDG3"/>
<gene>
    <name evidence="2" type="ORF">Ani05nite_25080</name>
</gene>
<proteinExistence type="predicted"/>